<keyword evidence="2" id="KW-1185">Reference proteome</keyword>
<comment type="caution">
    <text evidence="1">The sequence shown here is derived from an EMBL/GenBank/DDBJ whole genome shotgun (WGS) entry which is preliminary data.</text>
</comment>
<dbReference type="AlphaFoldDB" id="A0A8X6S845"/>
<evidence type="ECO:0000313" key="2">
    <source>
        <dbReference type="Proteomes" id="UP000887159"/>
    </source>
</evidence>
<accession>A0A8X6S845</accession>
<dbReference type="Proteomes" id="UP000887159">
    <property type="component" value="Unassembled WGS sequence"/>
</dbReference>
<proteinExistence type="predicted"/>
<evidence type="ECO:0000313" key="1">
    <source>
        <dbReference type="EMBL" id="GFY06420.1"/>
    </source>
</evidence>
<gene>
    <name evidence="1" type="ORF">TNCV_3652071</name>
</gene>
<sequence>MWFRLALNTSTPSVQILIGEKVDIKGFFSILQGENAVMRDLFLKALTYRYAHQTGMRMITDKFKKGPTLTVVDTRDAKSVFIPEWVHRFKLDVKKVRREVKYPFFESP</sequence>
<name>A0A8X6S845_TRICX</name>
<protein>
    <submittedName>
        <fullName evidence="1">Uncharacterized protein</fullName>
    </submittedName>
</protein>
<dbReference type="EMBL" id="BMAU01021259">
    <property type="protein sequence ID" value="GFY06420.1"/>
    <property type="molecule type" value="Genomic_DNA"/>
</dbReference>
<organism evidence="1 2">
    <name type="scientific">Trichonephila clavipes</name>
    <name type="common">Golden silk orbweaver</name>
    <name type="synonym">Nephila clavipes</name>
    <dbReference type="NCBI Taxonomy" id="2585209"/>
    <lineage>
        <taxon>Eukaryota</taxon>
        <taxon>Metazoa</taxon>
        <taxon>Ecdysozoa</taxon>
        <taxon>Arthropoda</taxon>
        <taxon>Chelicerata</taxon>
        <taxon>Arachnida</taxon>
        <taxon>Araneae</taxon>
        <taxon>Araneomorphae</taxon>
        <taxon>Entelegynae</taxon>
        <taxon>Araneoidea</taxon>
        <taxon>Nephilidae</taxon>
        <taxon>Trichonephila</taxon>
    </lineage>
</organism>
<reference evidence="1" key="1">
    <citation type="submission" date="2020-08" db="EMBL/GenBank/DDBJ databases">
        <title>Multicomponent nature underlies the extraordinary mechanical properties of spider dragline silk.</title>
        <authorList>
            <person name="Kono N."/>
            <person name="Nakamura H."/>
            <person name="Mori M."/>
            <person name="Yoshida Y."/>
            <person name="Ohtoshi R."/>
            <person name="Malay A.D."/>
            <person name="Moran D.A.P."/>
            <person name="Tomita M."/>
            <person name="Numata K."/>
            <person name="Arakawa K."/>
        </authorList>
    </citation>
    <scope>NUCLEOTIDE SEQUENCE</scope>
</reference>